<keyword evidence="1" id="KW-1133">Transmembrane helix</keyword>
<keyword evidence="1" id="KW-0472">Membrane</keyword>
<dbReference type="EMBL" id="JBHRTE010000084">
    <property type="protein sequence ID" value="MFC3169646.1"/>
    <property type="molecule type" value="Genomic_DNA"/>
</dbReference>
<feature type="transmembrane region" description="Helical" evidence="1">
    <location>
        <begin position="175"/>
        <end position="196"/>
    </location>
</feature>
<gene>
    <name evidence="2" type="ORF">ACFOD7_16480</name>
</gene>
<feature type="transmembrane region" description="Helical" evidence="1">
    <location>
        <begin position="106"/>
        <end position="129"/>
    </location>
</feature>
<organism evidence="2 3">
    <name type="scientific">Paracoccus fontiphilus</name>
    <dbReference type="NCBI Taxonomy" id="1815556"/>
    <lineage>
        <taxon>Bacteria</taxon>
        <taxon>Pseudomonadati</taxon>
        <taxon>Pseudomonadota</taxon>
        <taxon>Alphaproteobacteria</taxon>
        <taxon>Rhodobacterales</taxon>
        <taxon>Paracoccaceae</taxon>
        <taxon>Paracoccus</taxon>
    </lineage>
</organism>
<accession>A0ABV7IIQ9</accession>
<keyword evidence="1" id="KW-0812">Transmembrane</keyword>
<proteinExistence type="predicted"/>
<name>A0ABV7IIQ9_9RHOB</name>
<dbReference type="RefSeq" id="WP_377707311.1">
    <property type="nucleotide sequence ID" value="NZ_JBHRTE010000084.1"/>
</dbReference>
<evidence type="ECO:0000313" key="3">
    <source>
        <dbReference type="Proteomes" id="UP001595557"/>
    </source>
</evidence>
<dbReference type="Proteomes" id="UP001595557">
    <property type="component" value="Unassembled WGS sequence"/>
</dbReference>
<feature type="transmembrane region" description="Helical" evidence="1">
    <location>
        <begin position="42"/>
        <end position="62"/>
    </location>
</feature>
<comment type="caution">
    <text evidence="2">The sequence shown here is derived from an EMBL/GenBank/DDBJ whole genome shotgun (WGS) entry which is preliminary data.</text>
</comment>
<keyword evidence="3" id="KW-1185">Reference proteome</keyword>
<evidence type="ECO:0000313" key="2">
    <source>
        <dbReference type="EMBL" id="MFC3169646.1"/>
    </source>
</evidence>
<protein>
    <submittedName>
        <fullName evidence="2">Uncharacterized protein</fullName>
    </submittedName>
</protein>
<evidence type="ECO:0000256" key="1">
    <source>
        <dbReference type="SAM" id="Phobius"/>
    </source>
</evidence>
<feature type="transmembrane region" description="Helical" evidence="1">
    <location>
        <begin position="74"/>
        <end position="94"/>
    </location>
</feature>
<sequence>MDDDWDKPLSPEEMRATLMYVRFNDKPLLSVLWQAIVENLKSPLSVIGILTGVGSLGSLLGFDERSLGEVMSAFFSGYRALLSGFFTTVVTIPFSMTVPEPVQDAFALYMLFVSIAVRDYQVVHAPVYGGRIGWVDVRRILLAPAWVPAQAFRYVSNARWIIVQRRYMTFSMMSFFVNLLATPALLFSGIAFQQMVPG</sequence>
<reference evidence="3" key="1">
    <citation type="journal article" date="2019" name="Int. J. Syst. Evol. Microbiol.">
        <title>The Global Catalogue of Microorganisms (GCM) 10K type strain sequencing project: providing services to taxonomists for standard genome sequencing and annotation.</title>
        <authorList>
            <consortium name="The Broad Institute Genomics Platform"/>
            <consortium name="The Broad Institute Genome Sequencing Center for Infectious Disease"/>
            <person name="Wu L."/>
            <person name="Ma J."/>
        </authorList>
    </citation>
    <scope>NUCLEOTIDE SEQUENCE [LARGE SCALE GENOMIC DNA]</scope>
    <source>
        <strain evidence="3">KCTC 52239</strain>
    </source>
</reference>